<evidence type="ECO:0000256" key="3">
    <source>
        <dbReference type="ARBA" id="ARBA00022679"/>
    </source>
</evidence>
<dbReference type="PANTHER" id="PTHR13693">
    <property type="entry name" value="CLASS II AMINOTRANSFERASE/8-AMINO-7-OXONONANOATE SYNTHASE"/>
    <property type="match status" value="1"/>
</dbReference>
<protein>
    <recommendedName>
        <fullName evidence="7">Aminotransferase class I/classII domain-containing protein</fullName>
    </recommendedName>
</protein>
<keyword evidence="6" id="KW-1185">Reference proteome</keyword>
<dbReference type="InterPro" id="IPR015421">
    <property type="entry name" value="PyrdxlP-dep_Trfase_major"/>
</dbReference>
<keyword evidence="3" id="KW-0808">Transferase</keyword>
<dbReference type="InterPro" id="IPR015424">
    <property type="entry name" value="PyrdxlP-dep_Trfase"/>
</dbReference>
<evidence type="ECO:0000313" key="5">
    <source>
        <dbReference type="EMBL" id="KAK7757580.1"/>
    </source>
</evidence>
<dbReference type="GO" id="GO:0016740">
    <property type="term" value="F:transferase activity"/>
    <property type="evidence" value="ECO:0007669"/>
    <property type="project" value="UniProtKB-KW"/>
</dbReference>
<dbReference type="Gene3D" id="3.40.640.10">
    <property type="entry name" value="Type I PLP-dependent aspartate aminotransferase-like (Major domain)"/>
    <property type="match status" value="1"/>
</dbReference>
<dbReference type="SUPFAM" id="SSF53383">
    <property type="entry name" value="PLP-dependent transferases"/>
    <property type="match status" value="1"/>
</dbReference>
<comment type="similarity">
    <text evidence="2">Belongs to the class-II pyridoxal-phosphate-dependent aminotransferase family. BioF subfamily.</text>
</comment>
<dbReference type="GO" id="GO:0009102">
    <property type="term" value="P:biotin biosynthetic process"/>
    <property type="evidence" value="ECO:0007669"/>
    <property type="project" value="TreeGrafter"/>
</dbReference>
<comment type="cofactor">
    <cofactor evidence="1">
        <name>pyridoxal 5'-phosphate</name>
        <dbReference type="ChEBI" id="CHEBI:597326"/>
    </cofactor>
</comment>
<dbReference type="AlphaFoldDB" id="A0AAN9YXM6"/>
<dbReference type="Proteomes" id="UP001320420">
    <property type="component" value="Unassembled WGS sequence"/>
</dbReference>
<dbReference type="InterPro" id="IPR050087">
    <property type="entry name" value="AON_synthase_class-II"/>
</dbReference>
<evidence type="ECO:0000256" key="2">
    <source>
        <dbReference type="ARBA" id="ARBA00010008"/>
    </source>
</evidence>
<organism evidence="5 6">
    <name type="scientific">Diatrype stigma</name>
    <dbReference type="NCBI Taxonomy" id="117547"/>
    <lineage>
        <taxon>Eukaryota</taxon>
        <taxon>Fungi</taxon>
        <taxon>Dikarya</taxon>
        <taxon>Ascomycota</taxon>
        <taxon>Pezizomycotina</taxon>
        <taxon>Sordariomycetes</taxon>
        <taxon>Xylariomycetidae</taxon>
        <taxon>Xylariales</taxon>
        <taxon>Diatrypaceae</taxon>
        <taxon>Diatrype</taxon>
    </lineage>
</organism>
<evidence type="ECO:0008006" key="7">
    <source>
        <dbReference type="Google" id="ProtNLM"/>
    </source>
</evidence>
<evidence type="ECO:0000256" key="4">
    <source>
        <dbReference type="ARBA" id="ARBA00022898"/>
    </source>
</evidence>
<reference evidence="5 6" key="1">
    <citation type="submission" date="2024-02" db="EMBL/GenBank/DDBJ databases">
        <title>De novo assembly and annotation of 12 fungi associated with fruit tree decline syndrome in Ontario, Canada.</title>
        <authorList>
            <person name="Sulman M."/>
            <person name="Ellouze W."/>
            <person name="Ilyukhin E."/>
        </authorList>
    </citation>
    <scope>NUCLEOTIDE SEQUENCE [LARGE SCALE GENOMIC DNA]</scope>
    <source>
        <strain evidence="5 6">M11/M66-122</strain>
    </source>
</reference>
<dbReference type="InterPro" id="IPR015422">
    <property type="entry name" value="PyrdxlP-dep_Trfase_small"/>
</dbReference>
<sequence>MDDVSSGILSPTGPLVVRIKAHELRASSDESLPTFFRHLEEALDERRAAHKFYTIVQNTWQTSGHVDFCSGDILGQRASDARRAEFFSELERHASEFSTGSSGVRLVDGNYPYIEQAERQIAAFHGAEAGLILGSGSEANVAVWTAIPRPGDVIVYDELVHASSHEGSKRSLAVDKVMFPHNDVDVRG</sequence>
<comment type="caution">
    <text evidence="5">The sequence shown here is derived from an EMBL/GenBank/DDBJ whole genome shotgun (WGS) entry which is preliminary data.</text>
</comment>
<keyword evidence="4" id="KW-0663">Pyridoxal phosphate</keyword>
<evidence type="ECO:0000313" key="6">
    <source>
        <dbReference type="Proteomes" id="UP001320420"/>
    </source>
</evidence>
<gene>
    <name evidence="5" type="ORF">SLS62_000595</name>
</gene>
<evidence type="ECO:0000256" key="1">
    <source>
        <dbReference type="ARBA" id="ARBA00001933"/>
    </source>
</evidence>
<accession>A0AAN9YXM6</accession>
<dbReference type="PANTHER" id="PTHR13693:SF77">
    <property type="entry name" value="8-AMINO-7-OXONONANOATE SYNTHASE"/>
    <property type="match status" value="1"/>
</dbReference>
<dbReference type="EMBL" id="JAKJXP020000002">
    <property type="protein sequence ID" value="KAK7757580.1"/>
    <property type="molecule type" value="Genomic_DNA"/>
</dbReference>
<dbReference type="Gene3D" id="3.90.1150.10">
    <property type="entry name" value="Aspartate Aminotransferase, domain 1"/>
    <property type="match status" value="1"/>
</dbReference>
<name>A0AAN9YXM6_9PEZI</name>
<proteinExistence type="inferred from homology"/>